<evidence type="ECO:0000256" key="1">
    <source>
        <dbReference type="SAM" id="MobiDB-lite"/>
    </source>
</evidence>
<feature type="compositionally biased region" description="Basic and acidic residues" evidence="1">
    <location>
        <begin position="388"/>
        <end position="397"/>
    </location>
</feature>
<dbReference type="EMBL" id="JAUQSY010000004">
    <property type="protein sequence ID" value="MDO7874542.1"/>
    <property type="molecule type" value="Genomic_DNA"/>
</dbReference>
<feature type="compositionally biased region" description="Basic and acidic residues" evidence="1">
    <location>
        <begin position="305"/>
        <end position="319"/>
    </location>
</feature>
<feature type="region of interest" description="Disordered" evidence="1">
    <location>
        <begin position="145"/>
        <end position="397"/>
    </location>
</feature>
<name>A0ABT9BBZ0_9BACT</name>
<feature type="compositionally biased region" description="Low complexity" evidence="1">
    <location>
        <begin position="363"/>
        <end position="379"/>
    </location>
</feature>
<feature type="region of interest" description="Disordered" evidence="1">
    <location>
        <begin position="1"/>
        <end position="120"/>
    </location>
</feature>
<keyword evidence="3" id="KW-1185">Reference proteome</keyword>
<feature type="compositionally biased region" description="Low complexity" evidence="1">
    <location>
        <begin position="274"/>
        <end position="297"/>
    </location>
</feature>
<accession>A0ABT9BBZ0</accession>
<proteinExistence type="predicted"/>
<dbReference type="RefSeq" id="WP_305005858.1">
    <property type="nucleotide sequence ID" value="NZ_JAUQSY010000004.1"/>
</dbReference>
<organism evidence="2 3">
    <name type="scientific">Hymenobacter aranciens</name>
    <dbReference type="NCBI Taxonomy" id="3063996"/>
    <lineage>
        <taxon>Bacteria</taxon>
        <taxon>Pseudomonadati</taxon>
        <taxon>Bacteroidota</taxon>
        <taxon>Cytophagia</taxon>
        <taxon>Cytophagales</taxon>
        <taxon>Hymenobacteraceae</taxon>
        <taxon>Hymenobacter</taxon>
    </lineage>
</organism>
<evidence type="ECO:0000313" key="2">
    <source>
        <dbReference type="EMBL" id="MDO7874542.1"/>
    </source>
</evidence>
<feature type="compositionally biased region" description="Basic and acidic residues" evidence="1">
    <location>
        <begin position="186"/>
        <end position="200"/>
    </location>
</feature>
<gene>
    <name evidence="2" type="ORF">Q5H93_07350</name>
</gene>
<protein>
    <submittedName>
        <fullName evidence="2">Uncharacterized protein</fullName>
    </submittedName>
</protein>
<sequence>MPTEEEKDLNTEANYIAGNPLGGPAENTAARPVPAVGQPSATGHGSGPAARPDPADLAEIRKSQPSEIPDPNFNKSTRDVYNDQAHADNQASSADRGEFGVQGAQGATHGGFGNQFREGVTEHGGIDRKYYGEGVVRADGGDVNAYQAYDGHDERPDVQASPVEQAAVIDTPPAAPVFAHQPTDGRGNDFDNRNLPDRTDAAAAHQNDNGSVEVQGAGYAPDYGHTSGVGLPRTVGQPLETPPAPGRNQSEDQRSSRGGYDNQGSAGGEHHDSAGTAQQPAGGAAPSGPNAPQAPQGEGYGYGHQRSEQPKPSDPHTGAERQGNTVGTKLATEGGDTSQGYGSKGGSYNDKNPGARPDADRQSQPANDAAASPPASDTDYGSAPRRNAGRDDEQAAE</sequence>
<comment type="caution">
    <text evidence="2">The sequence shown here is derived from an EMBL/GenBank/DDBJ whole genome shotgun (WGS) entry which is preliminary data.</text>
</comment>
<evidence type="ECO:0000313" key="3">
    <source>
        <dbReference type="Proteomes" id="UP001176429"/>
    </source>
</evidence>
<dbReference type="Proteomes" id="UP001176429">
    <property type="component" value="Unassembled WGS sequence"/>
</dbReference>
<reference evidence="2" key="1">
    <citation type="submission" date="2023-07" db="EMBL/GenBank/DDBJ databases">
        <authorList>
            <person name="Kim M.K."/>
        </authorList>
    </citation>
    <scope>NUCLEOTIDE SEQUENCE</scope>
    <source>
        <strain evidence="2">ASUV-10-1</strain>
    </source>
</reference>